<evidence type="ECO:0000256" key="3">
    <source>
        <dbReference type="ARBA" id="ARBA00022722"/>
    </source>
</evidence>
<sequence>MLAVVYAFEKLWSYLIMNKSIVYTDHFALKYLFAKKDSKTRFLRWVLLLQEFTFKVIDTKEAENLAADHLSRLENPHKNVLDPKEINEPFPLETLNLVSSRSNSSTPWFADFENYHARNFIVKGMSSQQKSKFFKDVNHYFWDDPFLFKICADQVIRRCVHGQ</sequence>
<dbReference type="PANTHER" id="PTHR34072">
    <property type="entry name" value="ENZYMATIC POLYPROTEIN-RELATED"/>
    <property type="match status" value="1"/>
</dbReference>
<keyword evidence="2" id="KW-0548">Nucleotidyltransferase</keyword>
<keyword evidence="1" id="KW-0808">Transferase</keyword>
<feature type="domain" description="Reverse transcriptase RNase H-like" evidence="7">
    <location>
        <begin position="1"/>
        <end position="52"/>
    </location>
</feature>
<dbReference type="Pfam" id="PF17917">
    <property type="entry name" value="RT_RNaseH"/>
    <property type="match status" value="1"/>
</dbReference>
<dbReference type="PANTHER" id="PTHR34072:SF44">
    <property type="entry name" value="RNA-DIRECTED DNA POLYMERASE"/>
    <property type="match status" value="1"/>
</dbReference>
<evidence type="ECO:0000256" key="6">
    <source>
        <dbReference type="ARBA" id="ARBA00022918"/>
    </source>
</evidence>
<dbReference type="GO" id="GO:0003964">
    <property type="term" value="F:RNA-directed DNA polymerase activity"/>
    <property type="evidence" value="ECO:0007669"/>
    <property type="project" value="UniProtKB-KW"/>
</dbReference>
<name>A0A699VI13_TANCI</name>
<evidence type="ECO:0000256" key="5">
    <source>
        <dbReference type="ARBA" id="ARBA00022801"/>
    </source>
</evidence>
<keyword evidence="5" id="KW-0378">Hydrolase</keyword>
<keyword evidence="4" id="KW-0255">Endonuclease</keyword>
<dbReference type="InterPro" id="IPR041373">
    <property type="entry name" value="RT_RNaseH"/>
</dbReference>
<feature type="non-terminal residue" evidence="8">
    <location>
        <position position="163"/>
    </location>
</feature>
<proteinExistence type="predicted"/>
<reference evidence="8" key="1">
    <citation type="journal article" date="2019" name="Sci. Rep.">
        <title>Draft genome of Tanacetum cinerariifolium, the natural source of mosquito coil.</title>
        <authorList>
            <person name="Yamashiro T."/>
            <person name="Shiraishi A."/>
            <person name="Satake H."/>
            <person name="Nakayama K."/>
        </authorList>
    </citation>
    <scope>NUCLEOTIDE SEQUENCE</scope>
</reference>
<comment type="caution">
    <text evidence="8">The sequence shown here is derived from an EMBL/GenBank/DDBJ whole genome shotgun (WGS) entry which is preliminary data.</text>
</comment>
<evidence type="ECO:0000256" key="1">
    <source>
        <dbReference type="ARBA" id="ARBA00022679"/>
    </source>
</evidence>
<gene>
    <name evidence="8" type="ORF">Tci_906866</name>
</gene>
<accession>A0A699VI13</accession>
<keyword evidence="3" id="KW-0540">Nuclease</keyword>
<evidence type="ECO:0000256" key="2">
    <source>
        <dbReference type="ARBA" id="ARBA00022695"/>
    </source>
</evidence>
<organism evidence="8">
    <name type="scientific">Tanacetum cinerariifolium</name>
    <name type="common">Dalmatian daisy</name>
    <name type="synonym">Chrysanthemum cinerariifolium</name>
    <dbReference type="NCBI Taxonomy" id="118510"/>
    <lineage>
        <taxon>Eukaryota</taxon>
        <taxon>Viridiplantae</taxon>
        <taxon>Streptophyta</taxon>
        <taxon>Embryophyta</taxon>
        <taxon>Tracheophyta</taxon>
        <taxon>Spermatophyta</taxon>
        <taxon>Magnoliopsida</taxon>
        <taxon>eudicotyledons</taxon>
        <taxon>Gunneridae</taxon>
        <taxon>Pentapetalae</taxon>
        <taxon>asterids</taxon>
        <taxon>campanulids</taxon>
        <taxon>Asterales</taxon>
        <taxon>Asteraceae</taxon>
        <taxon>Asteroideae</taxon>
        <taxon>Anthemideae</taxon>
        <taxon>Anthemidinae</taxon>
        <taxon>Tanacetum</taxon>
    </lineage>
</organism>
<keyword evidence="6 8" id="KW-0695">RNA-directed DNA polymerase</keyword>
<evidence type="ECO:0000259" key="7">
    <source>
        <dbReference type="Pfam" id="PF17917"/>
    </source>
</evidence>
<protein>
    <submittedName>
        <fullName evidence="8">Reverse transcriptase domain-containing protein</fullName>
    </submittedName>
</protein>
<dbReference type="SUPFAM" id="SSF56672">
    <property type="entry name" value="DNA/RNA polymerases"/>
    <property type="match status" value="1"/>
</dbReference>
<dbReference type="AlphaFoldDB" id="A0A699VI13"/>
<evidence type="ECO:0000256" key="4">
    <source>
        <dbReference type="ARBA" id="ARBA00022759"/>
    </source>
</evidence>
<dbReference type="GO" id="GO:0004519">
    <property type="term" value="F:endonuclease activity"/>
    <property type="evidence" value="ECO:0007669"/>
    <property type="project" value="UniProtKB-KW"/>
</dbReference>
<dbReference type="EMBL" id="BKCJ011452000">
    <property type="protein sequence ID" value="GFD34897.1"/>
    <property type="molecule type" value="Genomic_DNA"/>
</dbReference>
<dbReference type="GO" id="GO:0016787">
    <property type="term" value="F:hydrolase activity"/>
    <property type="evidence" value="ECO:0007669"/>
    <property type="project" value="UniProtKB-KW"/>
</dbReference>
<dbReference type="InterPro" id="IPR043502">
    <property type="entry name" value="DNA/RNA_pol_sf"/>
</dbReference>
<evidence type="ECO:0000313" key="8">
    <source>
        <dbReference type="EMBL" id="GFD34897.1"/>
    </source>
</evidence>